<protein>
    <submittedName>
        <fullName evidence="1">Uncharacterized protein</fullName>
    </submittedName>
</protein>
<reference evidence="1" key="1">
    <citation type="submission" date="2014-11" db="EMBL/GenBank/DDBJ databases">
        <authorList>
            <person name="Amaro Gonzalez C."/>
        </authorList>
    </citation>
    <scope>NUCLEOTIDE SEQUENCE</scope>
</reference>
<sequence length="27" mass="3058">MTHATSEECIEMRITAIVKTKCNYNIG</sequence>
<organism evidence="1">
    <name type="scientific">Anguilla anguilla</name>
    <name type="common">European freshwater eel</name>
    <name type="synonym">Muraena anguilla</name>
    <dbReference type="NCBI Taxonomy" id="7936"/>
    <lineage>
        <taxon>Eukaryota</taxon>
        <taxon>Metazoa</taxon>
        <taxon>Chordata</taxon>
        <taxon>Craniata</taxon>
        <taxon>Vertebrata</taxon>
        <taxon>Euteleostomi</taxon>
        <taxon>Actinopterygii</taxon>
        <taxon>Neopterygii</taxon>
        <taxon>Teleostei</taxon>
        <taxon>Anguilliformes</taxon>
        <taxon>Anguillidae</taxon>
        <taxon>Anguilla</taxon>
    </lineage>
</organism>
<reference evidence="1" key="2">
    <citation type="journal article" date="2015" name="Fish Shellfish Immunol.">
        <title>Early steps in the European eel (Anguilla anguilla)-Vibrio vulnificus interaction in the gills: Role of the RtxA13 toxin.</title>
        <authorList>
            <person name="Callol A."/>
            <person name="Pajuelo D."/>
            <person name="Ebbesson L."/>
            <person name="Teles M."/>
            <person name="MacKenzie S."/>
            <person name="Amaro C."/>
        </authorList>
    </citation>
    <scope>NUCLEOTIDE SEQUENCE</scope>
</reference>
<dbReference type="AlphaFoldDB" id="A0A0E9P716"/>
<proteinExistence type="predicted"/>
<dbReference type="EMBL" id="GBXM01108485">
    <property type="protein sequence ID" value="JAH00092.1"/>
    <property type="molecule type" value="Transcribed_RNA"/>
</dbReference>
<evidence type="ECO:0000313" key="1">
    <source>
        <dbReference type="EMBL" id="JAH00092.1"/>
    </source>
</evidence>
<name>A0A0E9P716_ANGAN</name>
<accession>A0A0E9P716</accession>